<dbReference type="EMBL" id="JAAALK010000288">
    <property type="protein sequence ID" value="KAG8052213.1"/>
    <property type="molecule type" value="Genomic_DNA"/>
</dbReference>
<keyword evidence="3" id="KW-1185">Reference proteome</keyword>
<feature type="compositionally biased region" description="Basic and acidic residues" evidence="1">
    <location>
        <begin position="1"/>
        <end position="10"/>
    </location>
</feature>
<proteinExistence type="predicted"/>
<comment type="caution">
    <text evidence="2">The sequence shown here is derived from an EMBL/GenBank/DDBJ whole genome shotgun (WGS) entry which is preliminary data.</text>
</comment>
<dbReference type="Proteomes" id="UP000729402">
    <property type="component" value="Unassembled WGS sequence"/>
</dbReference>
<evidence type="ECO:0000256" key="1">
    <source>
        <dbReference type="SAM" id="MobiDB-lite"/>
    </source>
</evidence>
<reference evidence="2" key="1">
    <citation type="journal article" date="2021" name="bioRxiv">
        <title>Whole Genome Assembly and Annotation of Northern Wild Rice, Zizania palustris L., Supports a Whole Genome Duplication in the Zizania Genus.</title>
        <authorList>
            <person name="Haas M."/>
            <person name="Kono T."/>
            <person name="Macchietto M."/>
            <person name="Millas R."/>
            <person name="McGilp L."/>
            <person name="Shao M."/>
            <person name="Duquette J."/>
            <person name="Hirsch C.N."/>
            <person name="Kimball J."/>
        </authorList>
    </citation>
    <scope>NUCLEOTIDE SEQUENCE</scope>
    <source>
        <tissue evidence="2">Fresh leaf tissue</tissue>
    </source>
</reference>
<reference evidence="2" key="2">
    <citation type="submission" date="2021-02" db="EMBL/GenBank/DDBJ databases">
        <authorList>
            <person name="Kimball J.A."/>
            <person name="Haas M.W."/>
            <person name="Macchietto M."/>
            <person name="Kono T."/>
            <person name="Duquette J."/>
            <person name="Shao M."/>
        </authorList>
    </citation>
    <scope>NUCLEOTIDE SEQUENCE</scope>
    <source>
        <tissue evidence="2">Fresh leaf tissue</tissue>
    </source>
</reference>
<accession>A0A8J5RMC9</accession>
<protein>
    <submittedName>
        <fullName evidence="2">Uncharacterized protein</fullName>
    </submittedName>
</protein>
<name>A0A8J5RMC9_ZIZPA</name>
<evidence type="ECO:0000313" key="2">
    <source>
        <dbReference type="EMBL" id="KAG8052213.1"/>
    </source>
</evidence>
<sequence length="74" mass="8154">MSKVSGDDRNGPSPINGNNELRVNGDNWVLVTDDDGGMVVMATESPTIGRWWIDGNQQLEKGAEVVEQQRTVLR</sequence>
<gene>
    <name evidence="2" type="ORF">GUJ93_ZPchr0001g31063</name>
</gene>
<feature type="region of interest" description="Disordered" evidence="1">
    <location>
        <begin position="1"/>
        <end position="22"/>
    </location>
</feature>
<organism evidence="2 3">
    <name type="scientific">Zizania palustris</name>
    <name type="common">Northern wild rice</name>
    <dbReference type="NCBI Taxonomy" id="103762"/>
    <lineage>
        <taxon>Eukaryota</taxon>
        <taxon>Viridiplantae</taxon>
        <taxon>Streptophyta</taxon>
        <taxon>Embryophyta</taxon>
        <taxon>Tracheophyta</taxon>
        <taxon>Spermatophyta</taxon>
        <taxon>Magnoliopsida</taxon>
        <taxon>Liliopsida</taxon>
        <taxon>Poales</taxon>
        <taxon>Poaceae</taxon>
        <taxon>BOP clade</taxon>
        <taxon>Oryzoideae</taxon>
        <taxon>Oryzeae</taxon>
        <taxon>Zizaniinae</taxon>
        <taxon>Zizania</taxon>
    </lineage>
</organism>
<dbReference type="AlphaFoldDB" id="A0A8J5RMC9"/>
<evidence type="ECO:0000313" key="3">
    <source>
        <dbReference type="Proteomes" id="UP000729402"/>
    </source>
</evidence>